<dbReference type="InterPro" id="IPR008258">
    <property type="entry name" value="Transglycosylase_SLT_dom_1"/>
</dbReference>
<feature type="domain" description="Transglycosylase SLT" evidence="2">
    <location>
        <begin position="111"/>
        <end position="207"/>
    </location>
</feature>
<dbReference type="GO" id="GO:0000270">
    <property type="term" value="P:peptidoglycan metabolic process"/>
    <property type="evidence" value="ECO:0007669"/>
    <property type="project" value="InterPro"/>
</dbReference>
<name>A0A081P923_9BACL</name>
<dbReference type="InterPro" id="IPR023346">
    <property type="entry name" value="Lysozyme-like_dom_sf"/>
</dbReference>
<comment type="similarity">
    <text evidence="1">Belongs to the transglycosylase Slt family.</text>
</comment>
<dbReference type="Gene3D" id="1.10.530.10">
    <property type="match status" value="1"/>
</dbReference>
<protein>
    <submittedName>
        <fullName evidence="3">Lytic transglycosylase</fullName>
    </submittedName>
</protein>
<dbReference type="CDD" id="cd16896">
    <property type="entry name" value="LT_Slt70-like"/>
    <property type="match status" value="1"/>
</dbReference>
<dbReference type="AlphaFoldDB" id="A0A081P923"/>
<dbReference type="SUPFAM" id="SSF53955">
    <property type="entry name" value="Lysozyme-like"/>
    <property type="match status" value="1"/>
</dbReference>
<organism evidence="3 4">
    <name type="scientific">Paenibacillus tyrfis</name>
    <dbReference type="NCBI Taxonomy" id="1501230"/>
    <lineage>
        <taxon>Bacteria</taxon>
        <taxon>Bacillati</taxon>
        <taxon>Bacillota</taxon>
        <taxon>Bacilli</taxon>
        <taxon>Bacillales</taxon>
        <taxon>Paenibacillaceae</taxon>
        <taxon>Paenibacillus</taxon>
    </lineage>
</organism>
<accession>A0A081P923</accession>
<reference evidence="3 4" key="1">
    <citation type="submission" date="2014-06" db="EMBL/GenBank/DDBJ databases">
        <title>Draft genome sequence of Paenibacillus sp. MSt1.</title>
        <authorList>
            <person name="Aw Y.K."/>
            <person name="Ong K.S."/>
            <person name="Gan H.M."/>
            <person name="Lee S.M."/>
        </authorList>
    </citation>
    <scope>NUCLEOTIDE SEQUENCE [LARGE SCALE GENOMIC DNA]</scope>
    <source>
        <strain evidence="3 4">MSt1</strain>
    </source>
</reference>
<dbReference type="Pfam" id="PF01464">
    <property type="entry name" value="SLT"/>
    <property type="match status" value="1"/>
</dbReference>
<dbReference type="PROSITE" id="PS00922">
    <property type="entry name" value="TRANSGLYCOSYLASE"/>
    <property type="match status" value="1"/>
</dbReference>
<dbReference type="Proteomes" id="UP000028123">
    <property type="component" value="Unassembled WGS sequence"/>
</dbReference>
<dbReference type="RefSeq" id="WP_036677238.1">
    <property type="nucleotide sequence ID" value="NZ_FYEP01000014.1"/>
</dbReference>
<keyword evidence="4" id="KW-1185">Reference proteome</keyword>
<evidence type="ECO:0000256" key="1">
    <source>
        <dbReference type="ARBA" id="ARBA00007734"/>
    </source>
</evidence>
<dbReference type="PANTHER" id="PTHR37423:SF2">
    <property type="entry name" value="MEMBRANE-BOUND LYTIC MUREIN TRANSGLYCOSYLASE C"/>
    <property type="match status" value="1"/>
</dbReference>
<dbReference type="GO" id="GO:0008933">
    <property type="term" value="F:peptidoglycan lytic transglycosylase activity"/>
    <property type="evidence" value="ECO:0007669"/>
    <property type="project" value="InterPro"/>
</dbReference>
<evidence type="ECO:0000259" key="2">
    <source>
        <dbReference type="Pfam" id="PF01464"/>
    </source>
</evidence>
<dbReference type="OrthoDB" id="9815002at2"/>
<dbReference type="PANTHER" id="PTHR37423">
    <property type="entry name" value="SOLUBLE LYTIC MUREIN TRANSGLYCOSYLASE-RELATED"/>
    <property type="match status" value="1"/>
</dbReference>
<comment type="caution">
    <text evidence="3">The sequence shown here is derived from an EMBL/GenBank/DDBJ whole genome shotgun (WGS) entry which is preliminary data.</text>
</comment>
<evidence type="ECO:0000313" key="4">
    <source>
        <dbReference type="Proteomes" id="UP000028123"/>
    </source>
</evidence>
<dbReference type="GO" id="GO:0016020">
    <property type="term" value="C:membrane"/>
    <property type="evidence" value="ECO:0007669"/>
    <property type="project" value="InterPro"/>
</dbReference>
<dbReference type="eggNOG" id="COG0741">
    <property type="taxonomic scope" value="Bacteria"/>
</dbReference>
<sequence length="242" mass="25414">MNLSTKAIDPYTIKELLQLQVMNQLSLLTSGRNSVTEQSDNTDFASILNGMLAGMDSASPQSAAGMSAGTGLVPGQAWNPAMLSGFSAASAGALTKKFASATTNPSAYEPLIQEASRRFGIEPSVVKAVIHAESSFNANAVSGAGAKGLMQLMDATGQGLGVDNPFDPAQNIHGGTRYLSNLLSKYGGNLGTALAAYNAGPTRLDRLGIRNDQDLAEKLHLLPAETQQYVRKVLALKEHYEA</sequence>
<dbReference type="EMBL" id="JNVM01000004">
    <property type="protein sequence ID" value="KEQ27196.1"/>
    <property type="molecule type" value="Genomic_DNA"/>
</dbReference>
<proteinExistence type="inferred from homology"/>
<evidence type="ECO:0000313" key="3">
    <source>
        <dbReference type="EMBL" id="KEQ27196.1"/>
    </source>
</evidence>
<gene>
    <name evidence="3" type="ORF">ET33_25300</name>
</gene>
<dbReference type="InterPro" id="IPR000189">
    <property type="entry name" value="Transglyc_AS"/>
</dbReference>